<feature type="region of interest" description="Disordered" evidence="1">
    <location>
        <begin position="21"/>
        <end position="54"/>
    </location>
</feature>
<evidence type="ECO:0000313" key="3">
    <source>
        <dbReference type="Proteomes" id="UP000826195"/>
    </source>
</evidence>
<comment type="caution">
    <text evidence="2">The sequence shown here is derived from an EMBL/GenBank/DDBJ whole genome shotgun (WGS) entry which is preliminary data.</text>
</comment>
<organism evidence="2 3">
    <name type="scientific">Cotesia glomerata</name>
    <name type="common">Lepidopteran parasitic wasp</name>
    <name type="synonym">Apanteles glomeratus</name>
    <dbReference type="NCBI Taxonomy" id="32391"/>
    <lineage>
        <taxon>Eukaryota</taxon>
        <taxon>Metazoa</taxon>
        <taxon>Ecdysozoa</taxon>
        <taxon>Arthropoda</taxon>
        <taxon>Hexapoda</taxon>
        <taxon>Insecta</taxon>
        <taxon>Pterygota</taxon>
        <taxon>Neoptera</taxon>
        <taxon>Endopterygota</taxon>
        <taxon>Hymenoptera</taxon>
        <taxon>Apocrita</taxon>
        <taxon>Ichneumonoidea</taxon>
        <taxon>Braconidae</taxon>
        <taxon>Microgastrinae</taxon>
        <taxon>Cotesia</taxon>
    </lineage>
</organism>
<feature type="compositionally biased region" description="Basic and acidic residues" evidence="1">
    <location>
        <begin position="40"/>
        <end position="54"/>
    </location>
</feature>
<reference evidence="2 3" key="1">
    <citation type="journal article" date="2021" name="J. Hered.">
        <title>A chromosome-level genome assembly of the parasitoid wasp, Cotesia glomerata (Hymenoptera: Braconidae).</title>
        <authorList>
            <person name="Pinto B.J."/>
            <person name="Weis J.J."/>
            <person name="Gamble T."/>
            <person name="Ode P.J."/>
            <person name="Paul R."/>
            <person name="Zaspel J.M."/>
        </authorList>
    </citation>
    <scope>NUCLEOTIDE SEQUENCE [LARGE SCALE GENOMIC DNA]</scope>
    <source>
        <strain evidence="2">CgM1</strain>
    </source>
</reference>
<gene>
    <name evidence="2" type="ORF">KQX54_002408</name>
</gene>
<evidence type="ECO:0000256" key="1">
    <source>
        <dbReference type="SAM" id="MobiDB-lite"/>
    </source>
</evidence>
<dbReference type="Proteomes" id="UP000826195">
    <property type="component" value="Unassembled WGS sequence"/>
</dbReference>
<name>A0AAV7I4J0_COTGL</name>
<dbReference type="EMBL" id="JAHXZJ010002237">
    <property type="protein sequence ID" value="KAH0545692.1"/>
    <property type="molecule type" value="Genomic_DNA"/>
</dbReference>
<sequence>MSRSGAWVYAAKLTVDGLADKIPAGGTELHSKHANPRGRRKEEGGRRKETLMEKPEDKPGWRCYDLWDLEHLDVYMRSTSLSATTTAKRTVRTERGRRRRCFYLFAPSREQCRSSMYLEHPQRQSYTSNR</sequence>
<proteinExistence type="predicted"/>
<keyword evidence="3" id="KW-1185">Reference proteome</keyword>
<accession>A0AAV7I4J0</accession>
<evidence type="ECO:0000313" key="2">
    <source>
        <dbReference type="EMBL" id="KAH0545692.1"/>
    </source>
</evidence>
<dbReference type="AlphaFoldDB" id="A0AAV7I4J0"/>
<protein>
    <submittedName>
        <fullName evidence="2">Uncharacterized protein</fullName>
    </submittedName>
</protein>